<evidence type="ECO:0008006" key="8">
    <source>
        <dbReference type="Google" id="ProtNLM"/>
    </source>
</evidence>
<feature type="non-terminal residue" evidence="6">
    <location>
        <position position="1"/>
    </location>
</feature>
<dbReference type="PANTHER" id="PTHR21481">
    <property type="entry name" value="PROTEIN CLEC16A"/>
    <property type="match status" value="1"/>
</dbReference>
<dbReference type="InterPro" id="IPR039272">
    <property type="entry name" value="CLEC16A/TT9"/>
</dbReference>
<dbReference type="GO" id="GO:0005770">
    <property type="term" value="C:late endosome"/>
    <property type="evidence" value="ECO:0007669"/>
    <property type="project" value="TreeGrafter"/>
</dbReference>
<dbReference type="Pfam" id="PF09758">
    <property type="entry name" value="FPL"/>
    <property type="match status" value="1"/>
</dbReference>
<name>A0AA36D2S4_9BILA</name>
<dbReference type="SUPFAM" id="SSF48371">
    <property type="entry name" value="ARM repeat"/>
    <property type="match status" value="1"/>
</dbReference>
<feature type="region of interest" description="Disordered" evidence="3">
    <location>
        <begin position="679"/>
        <end position="714"/>
    </location>
</feature>
<feature type="domain" description="FPL" evidence="4">
    <location>
        <begin position="49"/>
        <end position="198"/>
    </location>
</feature>
<sequence length="714" mass="80415">MLRRLGGSSNSLWKPKNPHSLEYLRYLHGVLQKNEKLTDPNKKVLVEALRAISEILIWGDQNDGTVFDFFLERQMLSHFLQIMKQDSLNSGSYVSIQLLQTLNILFENIRHETSLYFLLSNNHVNHIITHRFDFQNEEIMAYYISFLKTLSMRLNPATIHFFFNEFSNEFPLLTETLKLYDSRENMVRIAVRTILLNIIRVPAEGLQAYLAGALRDYLCDLIDQLVDMALDLDVFVRNNQAMLLTPISSLFFASQILLVVAYKPLIEAFVQAFLFEDASILCTQWIRSEDSYRLEPASTTGSVAHEDRAFFGGLLAALDSTQNDDYLSFYALMLIYAMLQNKGDIGDILTAASIPHNGGSTPVPTCEPRILKGLIEVVESAAKADSRLRPVTLELACIVLRQLVLQADDDNNMHETIARSAGVVQAVMGTHLAAALSREQSFLEMFEDEYDQFSHCQLRLGQVGWELLLPPATAPNSGLPLNKRLPEGHEERVRTNIQLYLHTRKLKQDMLGEPEIHLPLQIDTHAVVRVGDCINLNNSDLLSVTVASNKTRLSRFLVTDRLQLILVEPDPKKAGWALVAFVGLLQDTQISGEATDSRSLNVEVESRGGAKKPPLLQARFIFDDHIRCMAAKQRLTKGRQNARQLKMGLICELLGCRNEIMARANPFKIVKGCAPGSARKQLDVNRDNSPSRNSMNSSNDSRSENSRTSGIHHV</sequence>
<keyword evidence="7" id="KW-1185">Reference proteome</keyword>
<dbReference type="GO" id="GO:0005794">
    <property type="term" value="C:Golgi apparatus"/>
    <property type="evidence" value="ECO:0007669"/>
    <property type="project" value="TreeGrafter"/>
</dbReference>
<dbReference type="InterPro" id="IPR045820">
    <property type="entry name" value="CLEC16A/TT9_C"/>
</dbReference>
<feature type="compositionally biased region" description="Low complexity" evidence="3">
    <location>
        <begin position="687"/>
        <end position="700"/>
    </location>
</feature>
<dbReference type="Proteomes" id="UP001177023">
    <property type="component" value="Unassembled WGS sequence"/>
</dbReference>
<evidence type="ECO:0000256" key="3">
    <source>
        <dbReference type="SAM" id="MobiDB-lite"/>
    </source>
</evidence>
<accession>A0AA36D2S4</accession>
<dbReference type="InterPro" id="IPR016024">
    <property type="entry name" value="ARM-type_fold"/>
</dbReference>
<dbReference type="InterPro" id="IPR019155">
    <property type="entry name" value="CLEC16A/TT9_N"/>
</dbReference>
<organism evidence="6 7">
    <name type="scientific">Mesorhabditis spiculigera</name>
    <dbReference type="NCBI Taxonomy" id="96644"/>
    <lineage>
        <taxon>Eukaryota</taxon>
        <taxon>Metazoa</taxon>
        <taxon>Ecdysozoa</taxon>
        <taxon>Nematoda</taxon>
        <taxon>Chromadorea</taxon>
        <taxon>Rhabditida</taxon>
        <taxon>Rhabditina</taxon>
        <taxon>Rhabditomorpha</taxon>
        <taxon>Rhabditoidea</taxon>
        <taxon>Rhabditidae</taxon>
        <taxon>Mesorhabditinae</taxon>
        <taxon>Mesorhabditis</taxon>
    </lineage>
</organism>
<dbReference type="GO" id="GO:1901096">
    <property type="term" value="P:regulation of autophagosome maturation"/>
    <property type="evidence" value="ECO:0007669"/>
    <property type="project" value="TreeGrafter"/>
</dbReference>
<evidence type="ECO:0000259" key="4">
    <source>
        <dbReference type="Pfam" id="PF09758"/>
    </source>
</evidence>
<protein>
    <recommendedName>
        <fullName evidence="8">FPL domain-containing protein</fullName>
    </recommendedName>
</protein>
<evidence type="ECO:0000256" key="1">
    <source>
        <dbReference type="ARBA" id="ARBA00006441"/>
    </source>
</evidence>
<comment type="caution">
    <text evidence="6">The sequence shown here is derived from an EMBL/GenBank/DDBJ whole genome shotgun (WGS) entry which is preliminary data.</text>
</comment>
<gene>
    <name evidence="6" type="ORF">MSPICULIGERA_LOCUS16797</name>
</gene>
<dbReference type="EMBL" id="CATQJA010002654">
    <property type="protein sequence ID" value="CAJ0578549.1"/>
    <property type="molecule type" value="Genomic_DNA"/>
</dbReference>
<dbReference type="Pfam" id="PF19439">
    <property type="entry name" value="CLEC16A_C"/>
    <property type="match status" value="1"/>
</dbReference>
<keyword evidence="2" id="KW-0072">Autophagy</keyword>
<dbReference type="AlphaFoldDB" id="A0AA36D2S4"/>
<dbReference type="GO" id="GO:0016197">
    <property type="term" value="P:endosomal transport"/>
    <property type="evidence" value="ECO:0007669"/>
    <property type="project" value="TreeGrafter"/>
</dbReference>
<dbReference type="PANTHER" id="PTHR21481:SF0">
    <property type="entry name" value="PROTEIN CLEC16A"/>
    <property type="match status" value="1"/>
</dbReference>
<reference evidence="6" key="1">
    <citation type="submission" date="2023-06" db="EMBL/GenBank/DDBJ databases">
        <authorList>
            <person name="Delattre M."/>
        </authorList>
    </citation>
    <scope>NUCLEOTIDE SEQUENCE</scope>
    <source>
        <strain evidence="6">AF72</strain>
    </source>
</reference>
<evidence type="ECO:0000256" key="2">
    <source>
        <dbReference type="ARBA" id="ARBA00023006"/>
    </source>
</evidence>
<dbReference type="GO" id="GO:0007034">
    <property type="term" value="P:vacuolar transport"/>
    <property type="evidence" value="ECO:0007669"/>
    <property type="project" value="TreeGrafter"/>
</dbReference>
<feature type="domain" description="CLEC16A/TT9 C-terminal" evidence="5">
    <location>
        <begin position="298"/>
        <end position="654"/>
    </location>
</feature>
<proteinExistence type="inferred from homology"/>
<evidence type="ECO:0000313" key="7">
    <source>
        <dbReference type="Proteomes" id="UP001177023"/>
    </source>
</evidence>
<comment type="similarity">
    <text evidence="1">Belongs to the CLEC16A/gop-1 family.</text>
</comment>
<evidence type="ECO:0000259" key="5">
    <source>
        <dbReference type="Pfam" id="PF19439"/>
    </source>
</evidence>
<dbReference type="GO" id="GO:0006914">
    <property type="term" value="P:autophagy"/>
    <property type="evidence" value="ECO:0007669"/>
    <property type="project" value="UniProtKB-KW"/>
</dbReference>
<evidence type="ECO:0000313" key="6">
    <source>
        <dbReference type="EMBL" id="CAJ0578549.1"/>
    </source>
</evidence>